<evidence type="ECO:0000256" key="1">
    <source>
        <dbReference type="ARBA" id="ARBA00004651"/>
    </source>
</evidence>
<feature type="domain" description="Major facilitator superfamily (MFS) profile" evidence="10">
    <location>
        <begin position="72"/>
        <end position="498"/>
    </location>
</feature>
<evidence type="ECO:0000256" key="2">
    <source>
        <dbReference type="ARBA" id="ARBA00022448"/>
    </source>
</evidence>
<keyword evidence="12" id="KW-1185">Reference proteome</keyword>
<keyword evidence="5 9" id="KW-0812">Transmembrane</keyword>
<feature type="transmembrane region" description="Helical" evidence="9">
    <location>
        <begin position="476"/>
        <end position="494"/>
    </location>
</feature>
<feature type="transmembrane region" description="Helical" evidence="9">
    <location>
        <begin position="226"/>
        <end position="248"/>
    </location>
</feature>
<protein>
    <recommendedName>
        <fullName evidence="10">Major facilitator superfamily (MFS) profile domain-containing protein</fullName>
    </recommendedName>
</protein>
<feature type="transmembrane region" description="Helical" evidence="9">
    <location>
        <begin position="307"/>
        <end position="331"/>
    </location>
</feature>
<dbReference type="InterPro" id="IPR050549">
    <property type="entry name" value="MFS_Trehalose_Transporter"/>
</dbReference>
<evidence type="ECO:0000256" key="3">
    <source>
        <dbReference type="ARBA" id="ARBA00022475"/>
    </source>
</evidence>
<keyword evidence="2" id="KW-0813">Transport</keyword>
<dbReference type="PRINTS" id="PR00171">
    <property type="entry name" value="SUGRTRNSPORT"/>
</dbReference>
<evidence type="ECO:0000313" key="12">
    <source>
        <dbReference type="Proteomes" id="UP001231518"/>
    </source>
</evidence>
<organism evidence="11 12">
    <name type="scientific">Mythimna separata</name>
    <name type="common">Oriental armyworm</name>
    <name type="synonym">Pseudaletia separata</name>
    <dbReference type="NCBI Taxonomy" id="271217"/>
    <lineage>
        <taxon>Eukaryota</taxon>
        <taxon>Metazoa</taxon>
        <taxon>Ecdysozoa</taxon>
        <taxon>Arthropoda</taxon>
        <taxon>Hexapoda</taxon>
        <taxon>Insecta</taxon>
        <taxon>Pterygota</taxon>
        <taxon>Neoptera</taxon>
        <taxon>Endopterygota</taxon>
        <taxon>Lepidoptera</taxon>
        <taxon>Glossata</taxon>
        <taxon>Ditrysia</taxon>
        <taxon>Noctuoidea</taxon>
        <taxon>Noctuidae</taxon>
        <taxon>Noctuinae</taxon>
        <taxon>Hadenini</taxon>
        <taxon>Mythimna</taxon>
    </lineage>
</organism>
<comment type="subcellular location">
    <subcellularLocation>
        <location evidence="1">Cell membrane</location>
        <topology evidence="1">Multi-pass membrane protein</topology>
    </subcellularLocation>
</comment>
<name>A0AAD8DRG7_MYTSE</name>
<keyword evidence="7 9" id="KW-0472">Membrane</keyword>
<keyword evidence="8" id="KW-0325">Glycoprotein</keyword>
<feature type="transmembrane region" description="Helical" evidence="9">
    <location>
        <begin position="114"/>
        <end position="132"/>
    </location>
</feature>
<evidence type="ECO:0000256" key="4">
    <source>
        <dbReference type="ARBA" id="ARBA00022597"/>
    </source>
</evidence>
<reference evidence="11" key="1">
    <citation type="submission" date="2023-03" db="EMBL/GenBank/DDBJ databases">
        <title>Chromosome-level genomes of two armyworms, Mythimna separata and Mythimna loreyi, provide insights into the biosynthesis and reception of sex pheromones.</title>
        <authorList>
            <person name="Zhao H."/>
        </authorList>
    </citation>
    <scope>NUCLEOTIDE SEQUENCE</scope>
    <source>
        <strain evidence="11">BeijingLab</strain>
        <tissue evidence="11">Pupa</tissue>
    </source>
</reference>
<evidence type="ECO:0000256" key="5">
    <source>
        <dbReference type="ARBA" id="ARBA00022692"/>
    </source>
</evidence>
<dbReference type="InterPro" id="IPR005829">
    <property type="entry name" value="Sugar_transporter_CS"/>
</dbReference>
<dbReference type="GO" id="GO:0022857">
    <property type="term" value="F:transmembrane transporter activity"/>
    <property type="evidence" value="ECO:0007669"/>
    <property type="project" value="InterPro"/>
</dbReference>
<proteinExistence type="predicted"/>
<evidence type="ECO:0000256" key="6">
    <source>
        <dbReference type="ARBA" id="ARBA00022989"/>
    </source>
</evidence>
<evidence type="ECO:0000256" key="8">
    <source>
        <dbReference type="ARBA" id="ARBA00023180"/>
    </source>
</evidence>
<feature type="transmembrane region" description="Helical" evidence="9">
    <location>
        <begin position="372"/>
        <end position="394"/>
    </location>
</feature>
<dbReference type="PROSITE" id="PS50850">
    <property type="entry name" value="MFS"/>
    <property type="match status" value="1"/>
</dbReference>
<dbReference type="GO" id="GO:0005886">
    <property type="term" value="C:plasma membrane"/>
    <property type="evidence" value="ECO:0007669"/>
    <property type="project" value="UniProtKB-SubCell"/>
</dbReference>
<dbReference type="InterPro" id="IPR036259">
    <property type="entry name" value="MFS_trans_sf"/>
</dbReference>
<gene>
    <name evidence="11" type="ORF">PYW07_010180</name>
</gene>
<dbReference type="Gene3D" id="1.20.1250.20">
    <property type="entry name" value="MFS general substrate transporter like domains"/>
    <property type="match status" value="2"/>
</dbReference>
<dbReference type="EMBL" id="JARGEI010000018">
    <property type="protein sequence ID" value="KAJ8715698.1"/>
    <property type="molecule type" value="Genomic_DNA"/>
</dbReference>
<dbReference type="InterPro" id="IPR020846">
    <property type="entry name" value="MFS_dom"/>
</dbReference>
<dbReference type="FunFam" id="1.20.1250.20:FF:000218">
    <property type="entry name" value="facilitated trehalose transporter Tret1"/>
    <property type="match status" value="1"/>
</dbReference>
<feature type="transmembrane region" description="Helical" evidence="9">
    <location>
        <begin position="343"/>
        <end position="365"/>
    </location>
</feature>
<feature type="transmembrane region" description="Helical" evidence="9">
    <location>
        <begin position="201"/>
        <end position="220"/>
    </location>
</feature>
<dbReference type="InterPro" id="IPR005828">
    <property type="entry name" value="MFS_sugar_transport-like"/>
</dbReference>
<dbReference type="PROSITE" id="PS00217">
    <property type="entry name" value="SUGAR_TRANSPORT_2"/>
    <property type="match status" value="1"/>
</dbReference>
<feature type="transmembrane region" description="Helical" evidence="9">
    <location>
        <begin position="406"/>
        <end position="427"/>
    </location>
</feature>
<dbReference type="PANTHER" id="PTHR48021:SF1">
    <property type="entry name" value="GH07001P-RELATED"/>
    <property type="match status" value="1"/>
</dbReference>
<keyword evidence="6 9" id="KW-1133">Transmembrane helix</keyword>
<evidence type="ECO:0000256" key="7">
    <source>
        <dbReference type="ARBA" id="ARBA00023136"/>
    </source>
</evidence>
<dbReference type="AlphaFoldDB" id="A0AAD8DRG7"/>
<comment type="caution">
    <text evidence="11">The sequence shown here is derived from an EMBL/GenBank/DDBJ whole genome shotgun (WGS) entry which is preliminary data.</text>
</comment>
<dbReference type="Pfam" id="PF00083">
    <property type="entry name" value="Sugar_tr"/>
    <property type="match status" value="1"/>
</dbReference>
<keyword evidence="4" id="KW-0762">Sugar transport</keyword>
<accession>A0AAD8DRG7</accession>
<dbReference type="PANTHER" id="PTHR48021">
    <property type="match status" value="1"/>
</dbReference>
<keyword evidence="3" id="KW-1003">Cell membrane</keyword>
<feature type="transmembrane region" description="Helical" evidence="9">
    <location>
        <begin position="144"/>
        <end position="161"/>
    </location>
</feature>
<sequence>MKSGPSKQVPGQPIKKRASIIKLGNEPLKKTSSSTRFANADVVPDENTAHKLFRSESMTRMSEQTPKNQYKIAGSLYIGQLLVGYVLGWTAPVIPKLKDIEATPFKYALSDSQASWLGSSLYFGCTSGPYLSGYLCNKIGRKPCLFIGGTICLMGFTAMAFSKELIFMYFGRILTGVSNGMLFVTNLVYLGEMASPNIRGMLLTLTGVFTTLGTLLIYTVGPFVPYELTCWLAVLTATTYLVLVIVIVPESPVYQVMKGYRGEAVLNLIALGRRDDYLSIEDAASEEHKTNMEQLKEMFTYKANKRALFIIIILNISQQASGFIAVIFFVTTIFDLTGLSLPSYIATIIVGITQVLAACLTPLFVDITGRKSLLLFSTAGCSISLATLGTYFYLHNTKDPIVSSLGWLSLSSLILFFIFFNIGFGIIPNTYVGEMFTTNVRSFGSSFTVSIGWIFGFGIATAFGYMVPAFGAHSTFWMYSGSCAFAFFFTIFFVPETKGKTLFEIQQMLSK</sequence>
<feature type="transmembrane region" description="Helical" evidence="9">
    <location>
        <begin position="447"/>
        <end position="470"/>
    </location>
</feature>
<dbReference type="InterPro" id="IPR003663">
    <property type="entry name" value="Sugar/inositol_transpt"/>
</dbReference>
<evidence type="ECO:0000313" key="11">
    <source>
        <dbReference type="EMBL" id="KAJ8715698.1"/>
    </source>
</evidence>
<evidence type="ECO:0000259" key="10">
    <source>
        <dbReference type="PROSITE" id="PS50850"/>
    </source>
</evidence>
<evidence type="ECO:0000256" key="9">
    <source>
        <dbReference type="SAM" id="Phobius"/>
    </source>
</evidence>
<dbReference type="Proteomes" id="UP001231518">
    <property type="component" value="Chromosome 24"/>
</dbReference>
<feature type="transmembrane region" description="Helical" evidence="9">
    <location>
        <begin position="167"/>
        <end position="189"/>
    </location>
</feature>
<dbReference type="SUPFAM" id="SSF103473">
    <property type="entry name" value="MFS general substrate transporter"/>
    <property type="match status" value="1"/>
</dbReference>
<feature type="transmembrane region" description="Helical" evidence="9">
    <location>
        <begin position="70"/>
        <end position="94"/>
    </location>
</feature>